<dbReference type="InterPro" id="IPR004401">
    <property type="entry name" value="YbaB/EbfC"/>
</dbReference>
<dbReference type="Proteomes" id="UP001056539">
    <property type="component" value="Chromosome"/>
</dbReference>
<protein>
    <submittedName>
        <fullName evidence="1">YbaB/EbfC family nucleoid-associated protein</fullName>
    </submittedName>
</protein>
<gene>
    <name evidence="1" type="ORF">KDW03_08290</name>
</gene>
<organism evidence="1 2">
    <name type="scientific">Thermospira aquatica</name>
    <dbReference type="NCBI Taxonomy" id="2828656"/>
    <lineage>
        <taxon>Bacteria</taxon>
        <taxon>Pseudomonadati</taxon>
        <taxon>Spirochaetota</taxon>
        <taxon>Spirochaetia</taxon>
        <taxon>Brevinematales</taxon>
        <taxon>Thermospiraceae</taxon>
        <taxon>Thermospira</taxon>
    </lineage>
</organism>
<dbReference type="KEGG" id="taqu:KDW03_08290"/>
<name>A0AAX3BB32_9SPIR</name>
<proteinExistence type="predicted"/>
<accession>A0AAX3BB32</accession>
<dbReference type="SUPFAM" id="SSF82607">
    <property type="entry name" value="YbaB-like"/>
    <property type="match status" value="1"/>
</dbReference>
<dbReference type="Gene3D" id="3.30.1310.10">
    <property type="entry name" value="Nucleoid-associated protein YbaB-like domain"/>
    <property type="match status" value="1"/>
</dbReference>
<keyword evidence="2" id="KW-1185">Reference proteome</keyword>
<dbReference type="EMBL" id="CP073355">
    <property type="protein sequence ID" value="URA09486.1"/>
    <property type="molecule type" value="Genomic_DNA"/>
</dbReference>
<reference evidence="1" key="1">
    <citation type="submission" date="2021-04" db="EMBL/GenBank/DDBJ databases">
        <authorList>
            <person name="Postec A."/>
        </authorList>
    </citation>
    <scope>NUCLEOTIDE SEQUENCE</scope>
    <source>
        <strain evidence="1">F1F22</strain>
    </source>
</reference>
<dbReference type="Pfam" id="PF02575">
    <property type="entry name" value="YbaB_DNA_bd"/>
    <property type="match status" value="1"/>
</dbReference>
<reference evidence="1" key="2">
    <citation type="submission" date="2022-06" db="EMBL/GenBank/DDBJ databases">
        <title>Thermospira aquatica gen. nov., sp. nov.</title>
        <authorList>
            <person name="Ben Ali Gam Z."/>
            <person name="Labat M."/>
        </authorList>
    </citation>
    <scope>NUCLEOTIDE SEQUENCE</scope>
    <source>
        <strain evidence="1">F1F22</strain>
    </source>
</reference>
<dbReference type="AlphaFoldDB" id="A0AAX3BB32"/>
<evidence type="ECO:0000313" key="2">
    <source>
        <dbReference type="Proteomes" id="UP001056539"/>
    </source>
</evidence>
<dbReference type="RefSeq" id="WP_271434615.1">
    <property type="nucleotide sequence ID" value="NZ_CP073355.1"/>
</dbReference>
<dbReference type="GO" id="GO:0003677">
    <property type="term" value="F:DNA binding"/>
    <property type="evidence" value="ECO:0007669"/>
    <property type="project" value="InterPro"/>
</dbReference>
<dbReference type="InterPro" id="IPR036894">
    <property type="entry name" value="YbaB-like_sf"/>
</dbReference>
<evidence type="ECO:0000313" key="1">
    <source>
        <dbReference type="EMBL" id="URA09486.1"/>
    </source>
</evidence>
<sequence length="99" mass="11039">MGAFDQLKDLAKMQQAAKEAEKIMEELRATGVSRKGYVKVTLDGKKGLKNIEFSDDAMKITPDELAKCVKEAHKAAGKEIDKLVKQKMKNSGFADFFKE</sequence>